<reference evidence="3 4" key="1">
    <citation type="submission" date="2013-10" db="EMBL/GenBank/DDBJ databases">
        <title>Salinisphaera japonica YTM-1 Genome Sequencing.</title>
        <authorList>
            <person name="Lai Q."/>
            <person name="Li C."/>
            <person name="Shao Z."/>
        </authorList>
    </citation>
    <scope>NUCLEOTIDE SEQUENCE [LARGE SCALE GENOMIC DNA]</scope>
    <source>
        <strain evidence="3 4">YTM-1</strain>
    </source>
</reference>
<feature type="transmembrane region" description="Helical" evidence="1">
    <location>
        <begin position="99"/>
        <end position="116"/>
    </location>
</feature>
<dbReference type="GO" id="GO:0016020">
    <property type="term" value="C:membrane"/>
    <property type="evidence" value="ECO:0007669"/>
    <property type="project" value="TreeGrafter"/>
</dbReference>
<dbReference type="RefSeq" id="WP_123658172.1">
    <property type="nucleotide sequence ID" value="NZ_AYKG01000023.1"/>
</dbReference>
<dbReference type="Pfam" id="PF01757">
    <property type="entry name" value="Acyl_transf_3"/>
    <property type="match status" value="1"/>
</dbReference>
<dbReference type="InParanoid" id="A0A423PRJ1"/>
<evidence type="ECO:0000259" key="2">
    <source>
        <dbReference type="Pfam" id="PF01757"/>
    </source>
</evidence>
<gene>
    <name evidence="3" type="ORF">SAJA_08270</name>
</gene>
<feature type="transmembrane region" description="Helical" evidence="1">
    <location>
        <begin position="354"/>
        <end position="373"/>
    </location>
</feature>
<accession>A0A423PRJ1</accession>
<protein>
    <recommendedName>
        <fullName evidence="2">Acyltransferase 3 domain-containing protein</fullName>
    </recommendedName>
</protein>
<feature type="transmembrane region" description="Helical" evidence="1">
    <location>
        <begin position="265"/>
        <end position="287"/>
    </location>
</feature>
<comment type="caution">
    <text evidence="3">The sequence shown here is derived from an EMBL/GenBank/DDBJ whole genome shotgun (WGS) entry which is preliminary data.</text>
</comment>
<feature type="transmembrane region" description="Helical" evidence="1">
    <location>
        <begin position="186"/>
        <end position="204"/>
    </location>
</feature>
<evidence type="ECO:0000313" key="4">
    <source>
        <dbReference type="Proteomes" id="UP000285310"/>
    </source>
</evidence>
<dbReference type="GO" id="GO:0000271">
    <property type="term" value="P:polysaccharide biosynthetic process"/>
    <property type="evidence" value="ECO:0007669"/>
    <property type="project" value="TreeGrafter"/>
</dbReference>
<evidence type="ECO:0000256" key="1">
    <source>
        <dbReference type="SAM" id="Phobius"/>
    </source>
</evidence>
<keyword evidence="1" id="KW-0472">Membrane</keyword>
<feature type="transmembrane region" description="Helical" evidence="1">
    <location>
        <begin position="293"/>
        <end position="311"/>
    </location>
</feature>
<sequence length="416" mass="46061">MSGASSSRIHAFDSLRGLAACAVVFGHLIQVLQGQSDPVYATFFDWTRVAAFTPLHVLWQSQAAVVLFFTLSGFVLYLLLQRARLSMAGYVVKRVMRLYVPYAAAVMIGVVGAYGVDGDTLTGFNSWISKFWSWPVTWQAVAEHAIFLGQFNADRYDFTVWTLVHEMRISLLFPLIFWLVRRLPGWAALGPFVLASVAVAWIGQPGVEAGWPWLNAVAGVADRGGLTAYVLTVHYLLAFAIGASLARHRETLIAAYRRLSPRTRLLLAILTFLLCVHGGQAMQVFGLATMVPYDWPLMAGSALLLITAAAAPRFRRCLEHPALCYLGRISYSLYLFHPLVLLAMLHVFADRLSLVVLLPVTLVSMFGVADLAYRMLERPAIALSSQAAAYVMEAQRRLMARRRRQGLRGGQPDALD</sequence>
<keyword evidence="4" id="KW-1185">Reference proteome</keyword>
<dbReference type="GO" id="GO:0016747">
    <property type="term" value="F:acyltransferase activity, transferring groups other than amino-acyl groups"/>
    <property type="evidence" value="ECO:0007669"/>
    <property type="project" value="InterPro"/>
</dbReference>
<name>A0A423PRJ1_9GAMM</name>
<dbReference type="InterPro" id="IPR050879">
    <property type="entry name" value="Acyltransferase_3"/>
</dbReference>
<keyword evidence="1" id="KW-0812">Transmembrane</keyword>
<feature type="transmembrane region" description="Helical" evidence="1">
    <location>
        <begin position="331"/>
        <end position="348"/>
    </location>
</feature>
<dbReference type="Proteomes" id="UP000285310">
    <property type="component" value="Unassembled WGS sequence"/>
</dbReference>
<organism evidence="3 4">
    <name type="scientific">Salinisphaera japonica YTM-1</name>
    <dbReference type="NCBI Taxonomy" id="1209778"/>
    <lineage>
        <taxon>Bacteria</taxon>
        <taxon>Pseudomonadati</taxon>
        <taxon>Pseudomonadota</taxon>
        <taxon>Gammaproteobacteria</taxon>
        <taxon>Salinisphaerales</taxon>
        <taxon>Salinisphaeraceae</taxon>
        <taxon>Salinisphaera</taxon>
    </lineage>
</organism>
<feature type="transmembrane region" description="Helical" evidence="1">
    <location>
        <begin position="158"/>
        <end position="179"/>
    </location>
</feature>
<keyword evidence="1" id="KW-1133">Transmembrane helix</keyword>
<dbReference type="OrthoDB" id="9767863at2"/>
<feature type="domain" description="Acyltransferase 3" evidence="2">
    <location>
        <begin position="10"/>
        <end position="373"/>
    </location>
</feature>
<feature type="transmembrane region" description="Helical" evidence="1">
    <location>
        <begin position="58"/>
        <end position="79"/>
    </location>
</feature>
<dbReference type="PANTHER" id="PTHR23028">
    <property type="entry name" value="ACETYLTRANSFERASE"/>
    <property type="match status" value="1"/>
</dbReference>
<dbReference type="PANTHER" id="PTHR23028:SF53">
    <property type="entry name" value="ACYL_TRANSF_3 DOMAIN-CONTAINING PROTEIN"/>
    <property type="match status" value="1"/>
</dbReference>
<evidence type="ECO:0000313" key="3">
    <source>
        <dbReference type="EMBL" id="ROO28141.1"/>
    </source>
</evidence>
<dbReference type="AlphaFoldDB" id="A0A423PRJ1"/>
<proteinExistence type="predicted"/>
<dbReference type="InterPro" id="IPR002656">
    <property type="entry name" value="Acyl_transf_3_dom"/>
</dbReference>
<feature type="transmembrane region" description="Helical" evidence="1">
    <location>
        <begin position="224"/>
        <end position="245"/>
    </location>
</feature>
<dbReference type="EMBL" id="AYKG01000023">
    <property type="protein sequence ID" value="ROO28141.1"/>
    <property type="molecule type" value="Genomic_DNA"/>
</dbReference>